<protein>
    <submittedName>
        <fullName evidence="3">Hemerythrin</fullName>
    </submittedName>
</protein>
<dbReference type="EMBL" id="AXCW01000107">
    <property type="protein sequence ID" value="EYR63298.1"/>
    <property type="molecule type" value="Genomic_DNA"/>
</dbReference>
<organism evidence="3 4">
    <name type="scientific">Actinotalea ferrariae CF5-4</name>
    <dbReference type="NCBI Taxonomy" id="948458"/>
    <lineage>
        <taxon>Bacteria</taxon>
        <taxon>Bacillati</taxon>
        <taxon>Actinomycetota</taxon>
        <taxon>Actinomycetes</taxon>
        <taxon>Micrococcales</taxon>
        <taxon>Cellulomonadaceae</taxon>
        <taxon>Actinotalea</taxon>
    </lineage>
</organism>
<dbReference type="InterPro" id="IPR018720">
    <property type="entry name" value="DUF2249"/>
</dbReference>
<feature type="compositionally biased region" description="Polar residues" evidence="1">
    <location>
        <begin position="1"/>
        <end position="18"/>
    </location>
</feature>
<name>A0A021VQA7_9CELL</name>
<feature type="domain" description="DUF2249" evidence="2">
    <location>
        <begin position="57"/>
        <end position="125"/>
    </location>
</feature>
<dbReference type="AlphaFoldDB" id="A0A021VQA7"/>
<feature type="region of interest" description="Disordered" evidence="1">
    <location>
        <begin position="1"/>
        <end position="23"/>
    </location>
</feature>
<evidence type="ECO:0000313" key="4">
    <source>
        <dbReference type="Proteomes" id="UP000019753"/>
    </source>
</evidence>
<proteinExistence type="predicted"/>
<dbReference type="Pfam" id="PF10006">
    <property type="entry name" value="DUF2249"/>
    <property type="match status" value="1"/>
</dbReference>
<reference evidence="3 4" key="1">
    <citation type="submission" date="2014-01" db="EMBL/GenBank/DDBJ databases">
        <title>Actinotalea ferrariae CF5-4.</title>
        <authorList>
            <person name="Chen F."/>
            <person name="Li Y."/>
            <person name="Wang G."/>
        </authorList>
    </citation>
    <scope>NUCLEOTIDE SEQUENCE [LARGE SCALE GENOMIC DNA]</scope>
    <source>
        <strain evidence="3 4">CF5-4</strain>
    </source>
</reference>
<dbReference type="Proteomes" id="UP000019753">
    <property type="component" value="Unassembled WGS sequence"/>
</dbReference>
<dbReference type="OrthoDB" id="8451629at2"/>
<gene>
    <name evidence="3" type="ORF">N866_01615</name>
</gene>
<dbReference type="RefSeq" id="WP_081802563.1">
    <property type="nucleotide sequence ID" value="NZ_AXCW01000107.1"/>
</dbReference>
<sequence>MSDSTTTEVQTGTDVGTESTGGCGCGGCGCGGGGGGEQSGLQIVAKPDANEVQAGDLDVRTLPPAQRHEQIFAAVAALVPGEGFVLANDHDPKPLKYQLDAEQPGEIGWEYLAEGPDVWRVLISRTTCC</sequence>
<evidence type="ECO:0000256" key="1">
    <source>
        <dbReference type="SAM" id="MobiDB-lite"/>
    </source>
</evidence>
<evidence type="ECO:0000259" key="2">
    <source>
        <dbReference type="Pfam" id="PF10006"/>
    </source>
</evidence>
<evidence type="ECO:0000313" key="3">
    <source>
        <dbReference type="EMBL" id="EYR63298.1"/>
    </source>
</evidence>
<keyword evidence="4" id="KW-1185">Reference proteome</keyword>
<accession>A0A021VQA7</accession>
<comment type="caution">
    <text evidence="3">The sequence shown here is derived from an EMBL/GenBank/DDBJ whole genome shotgun (WGS) entry which is preliminary data.</text>
</comment>